<keyword evidence="2" id="KW-1185">Reference proteome</keyword>
<sequence length="631" mass="71918">MNIIKLFTFCLVFLLLYSCEKDELDFIDPSAEEIQNEENFSNFRRKVENPYTISNMQTALDSITKRVKGGKLQSAAGKKAAALKTKSISPNMLYIQFTPKTLEQEGLLKQDSTLALIDYPLGYEYQEAWFKNRAKLKEGEIPTYYTSVAIDRKLPKGVPHKVLAEMYLPQEDKSLEGRRSLYRNSNNEIGDLVDVLLNQAFKQTGNEGLDGLGILKKEGETQSESKLLGVGIGSKWHPEGTLRIWDDHIGSTTKTTKILIGYETYPCGNRGGTLYGGDDNTAGLIPLDGEPCTRPIWKYKETKTQGSYVPLEGAQVLLRDTFTIGNEITNSDGYFSFDRLRGKKRYIIQWERYEYSIRNGSLFQAETRGPKRNSRWDHDIKGGDDEYHGMIHLGAYDYYYGNRFGLTSPPTNFFTGRQMKIAAREINGGSTGSSYSHIKNDLSLGIAAQIHIKAWSRSSDRIYGTTVHELAHAAHSIVDRGSYDNIVRDAYIIPWQGGAVKNNNRRLLETWAKTVEIIFALKRYRDDAGNPAYAYFTQDNGFNLNNYQRVRITDENHYTSGGYDMIDDFNQRAEYSSSSYPIDRVENYTLKQLEDALVGAKSWHQWRDNIKSKYSNSTEIHLDELFNNWPN</sequence>
<dbReference type="EMBL" id="FQVT01000001">
    <property type="protein sequence ID" value="SHF55779.1"/>
    <property type="molecule type" value="Genomic_DNA"/>
</dbReference>
<name>A0A1M5CM44_SALEC</name>
<dbReference type="PROSITE" id="PS51257">
    <property type="entry name" value="PROKAR_LIPOPROTEIN"/>
    <property type="match status" value="1"/>
</dbReference>
<dbReference type="AlphaFoldDB" id="A0A1M5CM44"/>
<gene>
    <name evidence="1" type="ORF">SAMN05444483_101584</name>
</gene>
<proteinExistence type="predicted"/>
<evidence type="ECO:0008006" key="3">
    <source>
        <dbReference type="Google" id="ProtNLM"/>
    </source>
</evidence>
<evidence type="ECO:0000313" key="2">
    <source>
        <dbReference type="Proteomes" id="UP000183945"/>
    </source>
</evidence>
<organism evidence="1 2">
    <name type="scientific">Salegentibacter echinorum</name>
    <dbReference type="NCBI Taxonomy" id="1073325"/>
    <lineage>
        <taxon>Bacteria</taxon>
        <taxon>Pseudomonadati</taxon>
        <taxon>Bacteroidota</taxon>
        <taxon>Flavobacteriia</taxon>
        <taxon>Flavobacteriales</taxon>
        <taxon>Flavobacteriaceae</taxon>
        <taxon>Salegentibacter</taxon>
    </lineage>
</organism>
<reference evidence="2" key="1">
    <citation type="submission" date="2016-11" db="EMBL/GenBank/DDBJ databases">
        <authorList>
            <person name="Varghese N."/>
            <person name="Submissions S."/>
        </authorList>
    </citation>
    <scope>NUCLEOTIDE SEQUENCE [LARGE SCALE GENOMIC DNA]</scope>
    <source>
        <strain evidence="2">DSM 24579</strain>
    </source>
</reference>
<dbReference type="Proteomes" id="UP000183945">
    <property type="component" value="Unassembled WGS sequence"/>
</dbReference>
<evidence type="ECO:0000313" key="1">
    <source>
        <dbReference type="EMBL" id="SHF55779.1"/>
    </source>
</evidence>
<dbReference type="STRING" id="1073325.SAMN05444483_101584"/>
<protein>
    <recommendedName>
        <fullName evidence="3">Lipoprotein</fullName>
    </recommendedName>
</protein>
<accession>A0A1M5CM44</accession>